<gene>
    <name evidence="2" type="ORF">FAB82_12370</name>
</gene>
<proteinExistence type="predicted"/>
<reference evidence="2 3" key="2">
    <citation type="submission" date="2019-05" db="EMBL/GenBank/DDBJ databases">
        <title>Glycomyces buryatensis sp. nov.</title>
        <authorList>
            <person name="Nikitina E."/>
        </authorList>
    </citation>
    <scope>NUCLEOTIDE SEQUENCE [LARGE SCALE GENOMIC DNA]</scope>
    <source>
        <strain evidence="2 3">18</strain>
    </source>
</reference>
<comment type="caution">
    <text evidence="2">The sequence shown here is derived from an EMBL/GenBank/DDBJ whole genome shotgun (WGS) entry which is preliminary data.</text>
</comment>
<evidence type="ECO:0000313" key="3">
    <source>
        <dbReference type="Proteomes" id="UP000308760"/>
    </source>
</evidence>
<dbReference type="Proteomes" id="UP000308760">
    <property type="component" value="Unassembled WGS sequence"/>
</dbReference>
<name>A0A4S8Q9T3_9ACTN</name>
<feature type="region of interest" description="Disordered" evidence="1">
    <location>
        <begin position="140"/>
        <end position="232"/>
    </location>
</feature>
<accession>A0A4S8Q9T3</accession>
<evidence type="ECO:0000313" key="2">
    <source>
        <dbReference type="EMBL" id="THV41223.1"/>
    </source>
</evidence>
<sequence>MAYISLREIPAQTVDGIASGLRWDAIVPPWRYPARNKAAFLAKLDAFRVTPHRPAKPVKLHAKPRPAPKPKSKPKPNPEPEPDCQAPEAEPPRLDRMREAALSRFLEKSEEFSRAHESEMEPGRWERAWAKVTRWCKRLSSRAVRSRAPESPAPQADRSKPRRAEPPVPPRRNVPPLPIPHQRTGLTPPSPRPVPTWRMRAASQPAQAERLARAVGGARRARSGPPPEDSFIANWERAFDAQRGYGTAGIA</sequence>
<feature type="region of interest" description="Disordered" evidence="1">
    <location>
        <begin position="52"/>
        <end position="123"/>
    </location>
</feature>
<dbReference type="RefSeq" id="WP_136534855.1">
    <property type="nucleotide sequence ID" value="NZ_STGY01000047.1"/>
</dbReference>
<dbReference type="EMBL" id="STGY01000047">
    <property type="protein sequence ID" value="THV41223.1"/>
    <property type="molecule type" value="Genomic_DNA"/>
</dbReference>
<dbReference type="AlphaFoldDB" id="A0A4S8Q9T3"/>
<keyword evidence="3" id="KW-1185">Reference proteome</keyword>
<evidence type="ECO:0000256" key="1">
    <source>
        <dbReference type="SAM" id="MobiDB-lite"/>
    </source>
</evidence>
<feature type="compositionally biased region" description="Pro residues" evidence="1">
    <location>
        <begin position="166"/>
        <end position="179"/>
    </location>
</feature>
<reference evidence="3" key="1">
    <citation type="submission" date="2019-04" db="EMBL/GenBank/DDBJ databases">
        <title>Nocardioides xinjiangensis sp. nov.</title>
        <authorList>
            <person name="Liu S."/>
        </authorList>
    </citation>
    <scope>NUCLEOTIDE SEQUENCE [LARGE SCALE GENOMIC DNA]</scope>
    <source>
        <strain evidence="3">18</strain>
    </source>
</reference>
<protein>
    <submittedName>
        <fullName evidence="2">Uncharacterized protein</fullName>
    </submittedName>
</protein>
<feature type="compositionally biased region" description="Basic residues" evidence="1">
    <location>
        <begin position="52"/>
        <end position="74"/>
    </location>
</feature>
<feature type="compositionally biased region" description="Basic and acidic residues" evidence="1">
    <location>
        <begin position="90"/>
        <end position="123"/>
    </location>
</feature>
<organism evidence="2 3">
    <name type="scientific">Glycomyces buryatensis</name>
    <dbReference type="NCBI Taxonomy" id="2570927"/>
    <lineage>
        <taxon>Bacteria</taxon>
        <taxon>Bacillati</taxon>
        <taxon>Actinomycetota</taxon>
        <taxon>Actinomycetes</taxon>
        <taxon>Glycomycetales</taxon>
        <taxon>Glycomycetaceae</taxon>
        <taxon>Glycomyces</taxon>
    </lineage>
</organism>